<evidence type="ECO:0000313" key="2">
    <source>
        <dbReference type="Proteomes" id="UP000198804"/>
    </source>
</evidence>
<dbReference type="PANTHER" id="PTHR41791:SF1">
    <property type="entry name" value="SSL7039 PROTEIN"/>
    <property type="match status" value="1"/>
</dbReference>
<protein>
    <submittedName>
        <fullName evidence="1">Putative addiction module killer protein</fullName>
    </submittedName>
</protein>
<sequence length="101" mass="11111">MPEILRTPVFTEWLRGLRDARAKARIALRIDRLALDNPGDVKSVGGGVSEMRIDYGPGYRVYFTRRSGVLVILLCGGDKKSQDRDIARAQALAAALQGIVQ</sequence>
<dbReference type="EMBL" id="FOSV01000011">
    <property type="protein sequence ID" value="SFL23339.1"/>
    <property type="molecule type" value="Genomic_DNA"/>
</dbReference>
<dbReference type="NCBIfam" id="TIGR02683">
    <property type="entry name" value="upstrm_HI1419"/>
    <property type="match status" value="1"/>
</dbReference>
<dbReference type="RefSeq" id="WP_091947246.1">
    <property type="nucleotide sequence ID" value="NZ_FOSV01000011.1"/>
</dbReference>
<evidence type="ECO:0000313" key="1">
    <source>
        <dbReference type="EMBL" id="SFL23339.1"/>
    </source>
</evidence>
<reference evidence="2" key="1">
    <citation type="submission" date="2016-10" db="EMBL/GenBank/DDBJ databases">
        <authorList>
            <person name="Varghese N."/>
            <person name="Submissions S."/>
        </authorList>
    </citation>
    <scope>NUCLEOTIDE SEQUENCE [LARGE SCALE GENOMIC DNA]</scope>
    <source>
        <strain evidence="2">CGMCC 1.6474</strain>
    </source>
</reference>
<keyword evidence="2" id="KW-1185">Reference proteome</keyword>
<dbReference type="Pfam" id="PF05973">
    <property type="entry name" value="Gp49"/>
    <property type="match status" value="1"/>
</dbReference>
<dbReference type="AlphaFoldDB" id="A0A1I4G0T6"/>
<dbReference type="STRING" id="414703.SAMN04488125_11128"/>
<organism evidence="1 2">
    <name type="scientific">Methylorubrum salsuginis</name>
    <dbReference type="NCBI Taxonomy" id="414703"/>
    <lineage>
        <taxon>Bacteria</taxon>
        <taxon>Pseudomonadati</taxon>
        <taxon>Pseudomonadota</taxon>
        <taxon>Alphaproteobacteria</taxon>
        <taxon>Hyphomicrobiales</taxon>
        <taxon>Methylobacteriaceae</taxon>
        <taxon>Methylorubrum</taxon>
    </lineage>
</organism>
<proteinExistence type="predicted"/>
<dbReference type="InterPro" id="IPR014056">
    <property type="entry name" value="TypeIITA-like_toxin_pred"/>
</dbReference>
<dbReference type="PIRSF" id="PIRSF028744">
    <property type="entry name" value="Addict_mod_HI1419"/>
    <property type="match status" value="1"/>
</dbReference>
<dbReference type="InterPro" id="IPR009241">
    <property type="entry name" value="HigB-like"/>
</dbReference>
<dbReference type="OrthoDB" id="5296237at2"/>
<gene>
    <name evidence="1" type="ORF">SAMN04488125_11128</name>
</gene>
<dbReference type="Proteomes" id="UP000198804">
    <property type="component" value="Unassembled WGS sequence"/>
</dbReference>
<name>A0A1I4G0T6_9HYPH</name>
<accession>A0A1I4G0T6</accession>
<dbReference type="PANTHER" id="PTHR41791">
    <property type="entry name" value="SSL7039 PROTEIN"/>
    <property type="match status" value="1"/>
</dbReference>